<keyword evidence="2" id="KW-1133">Transmembrane helix</keyword>
<keyword evidence="2" id="KW-0472">Membrane</keyword>
<feature type="transmembrane region" description="Helical" evidence="2">
    <location>
        <begin position="12"/>
        <end position="35"/>
    </location>
</feature>
<accession>A0A6G3WPZ1</accession>
<reference evidence="3" key="1">
    <citation type="submission" date="2020-01" db="EMBL/GenBank/DDBJ databases">
        <title>Insect and environment-associated Actinomycetes.</title>
        <authorList>
            <person name="Currrie C."/>
            <person name="Chevrette M."/>
            <person name="Carlson C."/>
            <person name="Stubbendieck R."/>
            <person name="Wendt-Pienkowski E."/>
        </authorList>
    </citation>
    <scope>NUCLEOTIDE SEQUENCE</scope>
    <source>
        <strain evidence="3">SID7499</strain>
    </source>
</reference>
<protein>
    <recommendedName>
        <fullName evidence="4">VWA domain-containing protein</fullName>
    </recommendedName>
</protein>
<dbReference type="EMBL" id="JAAGMN010001396">
    <property type="protein sequence ID" value="NEE07512.1"/>
    <property type="molecule type" value="Genomic_DNA"/>
</dbReference>
<gene>
    <name evidence="3" type="ORF">G3M58_13760</name>
</gene>
<feature type="region of interest" description="Disordered" evidence="1">
    <location>
        <begin position="437"/>
        <end position="466"/>
    </location>
</feature>
<name>A0A6G3WPZ1_9ACTN</name>
<feature type="compositionally biased region" description="Low complexity" evidence="1">
    <location>
        <begin position="547"/>
        <end position="557"/>
    </location>
</feature>
<proteinExistence type="predicted"/>
<feature type="compositionally biased region" description="Pro residues" evidence="1">
    <location>
        <begin position="533"/>
        <end position="546"/>
    </location>
</feature>
<sequence>MTVDSTPRRRRWARRVLVISVALALVCGVAAFFVLRAAPDHRTAFLVDTSLVENGRQFRAIADAVGSAAQNSADGDSLSLRRFGGVCGDGGNTASVVGPGTGHAQRISTSAHALTPAGKPTLESGLLAAIDDFAGYYPLRGSKRNRVVVVTSHGVDACTADQAAVRAAVRKKAADSGVRVDFRFVGYKVPRTEQRPLARLAEAVDAARPGFVDTPGELAATLKQLTVPGSPEAKHIDVPSKEATPPPLRAARLTLSRTALKPGGTCTATANGMNPGEPVTFTWTGPSGGSAGTFTARGTGEAEARIQGLDKPGWYTVRARGERSDRKASARLRVLPADKLRPRPSPRPELVLNPTTVRAGEPTTATASGFKPGEIVDIWMGPWGHSGSYAHPKANASGVAVGRIGEDWRPVVPGRTQGVSAVGKESGRQAHAQLRYEKEKPAGPVTAQATPNPAEPGQAVTVTGSGFTPGRTVRYSSDLFPGNATSASDTGSIEFTATIPADAAAGDYILHIEQTASGSELTVPIRVKSAAPTPTPTLTSPPPPGPTTASPAQAPPARRARQG</sequence>
<dbReference type="Gene3D" id="3.40.50.410">
    <property type="entry name" value="von Willebrand factor, type A domain"/>
    <property type="match status" value="1"/>
</dbReference>
<dbReference type="AlphaFoldDB" id="A0A6G3WPZ1"/>
<feature type="region of interest" description="Disordered" evidence="1">
    <location>
        <begin position="523"/>
        <end position="563"/>
    </location>
</feature>
<keyword evidence="2" id="KW-0812">Transmembrane</keyword>
<evidence type="ECO:0008006" key="4">
    <source>
        <dbReference type="Google" id="ProtNLM"/>
    </source>
</evidence>
<evidence type="ECO:0000256" key="1">
    <source>
        <dbReference type="SAM" id="MobiDB-lite"/>
    </source>
</evidence>
<evidence type="ECO:0000256" key="2">
    <source>
        <dbReference type="SAM" id="Phobius"/>
    </source>
</evidence>
<dbReference type="Gene3D" id="2.60.40.10">
    <property type="entry name" value="Immunoglobulins"/>
    <property type="match status" value="1"/>
</dbReference>
<evidence type="ECO:0000313" key="3">
    <source>
        <dbReference type="EMBL" id="NEE07512.1"/>
    </source>
</evidence>
<dbReference type="InterPro" id="IPR036465">
    <property type="entry name" value="vWFA_dom_sf"/>
</dbReference>
<organism evidence="3">
    <name type="scientific">Streptomyces sp. SID7499</name>
    <dbReference type="NCBI Taxonomy" id="2706086"/>
    <lineage>
        <taxon>Bacteria</taxon>
        <taxon>Bacillati</taxon>
        <taxon>Actinomycetota</taxon>
        <taxon>Actinomycetes</taxon>
        <taxon>Kitasatosporales</taxon>
        <taxon>Streptomycetaceae</taxon>
        <taxon>Streptomyces</taxon>
    </lineage>
</organism>
<dbReference type="SUPFAM" id="SSF53300">
    <property type="entry name" value="vWA-like"/>
    <property type="match status" value="1"/>
</dbReference>
<dbReference type="InterPro" id="IPR013783">
    <property type="entry name" value="Ig-like_fold"/>
</dbReference>
<dbReference type="GO" id="GO:0005975">
    <property type="term" value="P:carbohydrate metabolic process"/>
    <property type="evidence" value="ECO:0007669"/>
    <property type="project" value="UniProtKB-ARBA"/>
</dbReference>
<comment type="caution">
    <text evidence="3">The sequence shown here is derived from an EMBL/GenBank/DDBJ whole genome shotgun (WGS) entry which is preliminary data.</text>
</comment>